<gene>
    <name evidence="2" type="ORF">E2C01_053208</name>
</gene>
<feature type="region of interest" description="Disordered" evidence="1">
    <location>
        <begin position="71"/>
        <end position="110"/>
    </location>
</feature>
<feature type="compositionally biased region" description="Polar residues" evidence="1">
    <location>
        <begin position="100"/>
        <end position="110"/>
    </location>
</feature>
<evidence type="ECO:0000313" key="2">
    <source>
        <dbReference type="EMBL" id="MPC59192.1"/>
    </source>
</evidence>
<feature type="region of interest" description="Disordered" evidence="1">
    <location>
        <begin position="1"/>
        <end position="31"/>
    </location>
</feature>
<accession>A0A5B7GJN6</accession>
<organism evidence="2 3">
    <name type="scientific">Portunus trituberculatus</name>
    <name type="common">Swimming crab</name>
    <name type="synonym">Neptunus trituberculatus</name>
    <dbReference type="NCBI Taxonomy" id="210409"/>
    <lineage>
        <taxon>Eukaryota</taxon>
        <taxon>Metazoa</taxon>
        <taxon>Ecdysozoa</taxon>
        <taxon>Arthropoda</taxon>
        <taxon>Crustacea</taxon>
        <taxon>Multicrustacea</taxon>
        <taxon>Malacostraca</taxon>
        <taxon>Eumalacostraca</taxon>
        <taxon>Eucarida</taxon>
        <taxon>Decapoda</taxon>
        <taxon>Pleocyemata</taxon>
        <taxon>Brachyura</taxon>
        <taxon>Eubrachyura</taxon>
        <taxon>Portunoidea</taxon>
        <taxon>Portunidae</taxon>
        <taxon>Portuninae</taxon>
        <taxon>Portunus</taxon>
    </lineage>
</organism>
<comment type="caution">
    <text evidence="2">The sequence shown here is derived from an EMBL/GenBank/DDBJ whole genome shotgun (WGS) entry which is preliminary data.</text>
</comment>
<reference evidence="2 3" key="1">
    <citation type="submission" date="2019-05" db="EMBL/GenBank/DDBJ databases">
        <title>Another draft genome of Portunus trituberculatus and its Hox gene families provides insights of decapod evolution.</title>
        <authorList>
            <person name="Jeong J.-H."/>
            <person name="Song I."/>
            <person name="Kim S."/>
            <person name="Choi T."/>
            <person name="Kim D."/>
            <person name="Ryu S."/>
            <person name="Kim W."/>
        </authorList>
    </citation>
    <scope>NUCLEOTIDE SEQUENCE [LARGE SCALE GENOMIC DNA]</scope>
    <source>
        <tissue evidence="2">Muscle</tissue>
    </source>
</reference>
<evidence type="ECO:0000313" key="3">
    <source>
        <dbReference type="Proteomes" id="UP000324222"/>
    </source>
</evidence>
<dbReference type="Proteomes" id="UP000324222">
    <property type="component" value="Unassembled WGS sequence"/>
</dbReference>
<keyword evidence="3" id="KW-1185">Reference proteome</keyword>
<proteinExistence type="predicted"/>
<sequence length="110" mass="11723">MGKKGNVVVGKSDAAKPGEPPPASRRLAEPRTATYTNKLTFHSMKNVQLKHATLEGLRGRDAASRLCSPTGIFPPSLLPSRLPPPPPTLPSPSFPPSLSNAQTHMAFRST</sequence>
<dbReference type="AlphaFoldDB" id="A0A5B7GJN6"/>
<dbReference type="EMBL" id="VSRR010016340">
    <property type="protein sequence ID" value="MPC59192.1"/>
    <property type="molecule type" value="Genomic_DNA"/>
</dbReference>
<name>A0A5B7GJN6_PORTR</name>
<evidence type="ECO:0000256" key="1">
    <source>
        <dbReference type="SAM" id="MobiDB-lite"/>
    </source>
</evidence>
<protein>
    <submittedName>
        <fullName evidence="2">Uncharacterized protein</fullName>
    </submittedName>
</protein>
<feature type="compositionally biased region" description="Pro residues" evidence="1">
    <location>
        <begin position="81"/>
        <end position="95"/>
    </location>
</feature>